<dbReference type="RefSeq" id="XP_002341383.1">
    <property type="nucleotide sequence ID" value="XM_002341342.1"/>
</dbReference>
<reference evidence="6" key="1">
    <citation type="journal article" date="2015" name="Genome Announc.">
        <title>Genome sequence of the AIDS-associated pathogen Penicillium marneffei (ATCC18224) and its near taxonomic relative Talaromyces stipitatus (ATCC10500).</title>
        <authorList>
            <person name="Nierman W.C."/>
            <person name="Fedorova-Abrams N.D."/>
            <person name="Andrianopoulos A."/>
        </authorList>
    </citation>
    <scope>NUCLEOTIDE SEQUENCE [LARGE SCALE GENOMIC DNA]</scope>
    <source>
        <strain evidence="6">ATCC 10500 / CBS 375.48 / QM 6759 / NRRL 1006</strain>
    </source>
</reference>
<keyword evidence="3" id="KW-1133">Transmembrane helix</keyword>
<dbReference type="SUPFAM" id="SSF51735">
    <property type="entry name" value="NAD(P)-binding Rossmann-fold domains"/>
    <property type="match status" value="1"/>
</dbReference>
<evidence type="ECO:0000256" key="3">
    <source>
        <dbReference type="SAM" id="Phobius"/>
    </source>
</evidence>
<dbReference type="EMBL" id="EQ962652">
    <property type="protein sequence ID" value="EED23996.1"/>
    <property type="molecule type" value="Genomic_DNA"/>
</dbReference>
<evidence type="ECO:0000313" key="5">
    <source>
        <dbReference type="EMBL" id="EED23996.1"/>
    </source>
</evidence>
<dbReference type="InterPro" id="IPR050425">
    <property type="entry name" value="NAD(P)_dehydrat-like"/>
</dbReference>
<dbReference type="InterPro" id="IPR001509">
    <property type="entry name" value="Epimerase_deHydtase"/>
</dbReference>
<name>B8LVH7_TALSN</name>
<evidence type="ECO:0000256" key="2">
    <source>
        <dbReference type="ARBA" id="ARBA00023445"/>
    </source>
</evidence>
<dbReference type="STRING" id="441959.B8LVH7"/>
<dbReference type="Proteomes" id="UP000001745">
    <property type="component" value="Unassembled WGS sequence"/>
</dbReference>
<sequence>MFEKPLVLVTGGTGFLATCVIAFLFWRGYRVRTTVRSLQHGEEIKKRLHEAEISKEQISSLEVVEANLLSDDGWIDAMKDVQYVQHVASPFPGGLPKHEDELIRPVREGTFRVLRHADDAGSVIRVVLTSSAAANGLSRYEFTSCGELLDGNILGLPRIGFSVVARSRVSMLDIAKILKKNLGSEAYKVPTLALPNVLIRIGVIFLPISHLIVPN</sequence>
<accession>B8LVH7</accession>
<evidence type="ECO:0000259" key="4">
    <source>
        <dbReference type="Pfam" id="PF01370"/>
    </source>
</evidence>
<keyword evidence="3" id="KW-0812">Transmembrane</keyword>
<dbReference type="PANTHER" id="PTHR10366:SF564">
    <property type="entry name" value="STEROL-4-ALPHA-CARBOXYLATE 3-DEHYDROGENASE, DECARBOXYLATING"/>
    <property type="match status" value="1"/>
</dbReference>
<dbReference type="GeneID" id="8103937"/>
<dbReference type="AlphaFoldDB" id="B8LVH7"/>
<dbReference type="Gene3D" id="3.40.50.720">
    <property type="entry name" value="NAD(P)-binding Rossmann-like Domain"/>
    <property type="match status" value="1"/>
</dbReference>
<dbReference type="Pfam" id="PF01370">
    <property type="entry name" value="Epimerase"/>
    <property type="match status" value="1"/>
</dbReference>
<comment type="similarity">
    <text evidence="2">Belongs to the NAD(P)-dependent epimerase/dehydratase family. Dihydroflavonol-4-reductase subfamily.</text>
</comment>
<dbReference type="VEuPathDB" id="FungiDB:TSTA_073820"/>
<dbReference type="PANTHER" id="PTHR10366">
    <property type="entry name" value="NAD DEPENDENT EPIMERASE/DEHYDRATASE"/>
    <property type="match status" value="1"/>
</dbReference>
<keyword evidence="1" id="KW-0560">Oxidoreductase</keyword>
<dbReference type="InterPro" id="IPR036291">
    <property type="entry name" value="NAD(P)-bd_dom_sf"/>
</dbReference>
<dbReference type="InParanoid" id="B8LVH7"/>
<dbReference type="GO" id="GO:0016616">
    <property type="term" value="F:oxidoreductase activity, acting on the CH-OH group of donors, NAD or NADP as acceptor"/>
    <property type="evidence" value="ECO:0007669"/>
    <property type="project" value="TreeGrafter"/>
</dbReference>
<keyword evidence="6" id="KW-1185">Reference proteome</keyword>
<keyword evidence="3" id="KW-0472">Membrane</keyword>
<dbReference type="HOGENOM" id="CLU_1284036_0_0_1"/>
<organism evidence="5 6">
    <name type="scientific">Talaromyces stipitatus (strain ATCC 10500 / CBS 375.48 / QM 6759 / NRRL 1006)</name>
    <name type="common">Penicillium stipitatum</name>
    <dbReference type="NCBI Taxonomy" id="441959"/>
    <lineage>
        <taxon>Eukaryota</taxon>
        <taxon>Fungi</taxon>
        <taxon>Dikarya</taxon>
        <taxon>Ascomycota</taxon>
        <taxon>Pezizomycotina</taxon>
        <taxon>Eurotiomycetes</taxon>
        <taxon>Eurotiomycetidae</taxon>
        <taxon>Eurotiales</taxon>
        <taxon>Trichocomaceae</taxon>
        <taxon>Talaromyces</taxon>
        <taxon>Talaromyces sect. Talaromyces</taxon>
    </lineage>
</organism>
<dbReference type="eggNOG" id="KOG1502">
    <property type="taxonomic scope" value="Eukaryota"/>
</dbReference>
<protein>
    <submittedName>
        <fullName evidence="5">NAD dependent epimerase/dehydratase, putative</fullName>
    </submittedName>
</protein>
<feature type="transmembrane region" description="Helical" evidence="3">
    <location>
        <begin position="6"/>
        <end position="26"/>
    </location>
</feature>
<dbReference type="PhylomeDB" id="B8LVH7"/>
<evidence type="ECO:0000313" key="6">
    <source>
        <dbReference type="Proteomes" id="UP000001745"/>
    </source>
</evidence>
<feature type="domain" description="NAD-dependent epimerase/dehydratase" evidence="4">
    <location>
        <begin position="7"/>
        <end position="136"/>
    </location>
</feature>
<evidence type="ECO:0000256" key="1">
    <source>
        <dbReference type="ARBA" id="ARBA00023002"/>
    </source>
</evidence>
<gene>
    <name evidence="5" type="ORF">TSTA_073820</name>
</gene>
<proteinExistence type="inferred from homology"/>
<dbReference type="OrthoDB" id="2735536at2759"/>